<organism evidence="1 2">
    <name type="scientific">Porites lobata</name>
    <dbReference type="NCBI Taxonomy" id="104759"/>
    <lineage>
        <taxon>Eukaryota</taxon>
        <taxon>Metazoa</taxon>
        <taxon>Cnidaria</taxon>
        <taxon>Anthozoa</taxon>
        <taxon>Hexacorallia</taxon>
        <taxon>Scleractinia</taxon>
        <taxon>Fungiina</taxon>
        <taxon>Poritidae</taxon>
        <taxon>Porites</taxon>
    </lineage>
</organism>
<evidence type="ECO:0000313" key="1">
    <source>
        <dbReference type="EMBL" id="CAH3141701.1"/>
    </source>
</evidence>
<keyword evidence="2" id="KW-1185">Reference proteome</keyword>
<gene>
    <name evidence="1" type="ORF">PLOB_00041905</name>
</gene>
<protein>
    <submittedName>
        <fullName evidence="1">Uncharacterized protein</fullName>
    </submittedName>
</protein>
<comment type="caution">
    <text evidence="1">The sequence shown here is derived from an EMBL/GenBank/DDBJ whole genome shotgun (WGS) entry which is preliminary data.</text>
</comment>
<sequence length="441" mass="49766">MNSPTYDLGSLCSSPLLYAEGEDFLGQPVNVFEDEDISFDFIDSFEGDFSIAGSHTKEVPATGSEQDQILITERTTLGVRNEIEGFEHNNDHQRTINEESCGNKQVITSNNDNGDSSIHDYISVSECFDGTDEVTNGRTENLNMRPLSKKAGNGTQYIRENADENNSLSQTNHEISGEKLDIQDDYKINTSLSPVQDESPNPNNSQKIARSYPSHEKTVFLDKIKLPSQQGQKTSKRDFESQVTSNLLKKTNVKKVCNDSEAFCVKTSTFKRCIPPKTFYLPFWTPEKSTARQGRSLEDSLLNAAQRNVDILYCYNCTTCGSKKPHVKKTKIAVKTNEVGNKYTDFLKRRTVFKQHESSLNHHNKDINGEPSCHLDDSSANNDKWTSLPAIYTSKPKTAHNKPIGASTLSFTSIEELIKKYKGHRFDLVEQQKRYKLKPFK</sequence>
<proteinExistence type="predicted"/>
<accession>A0ABN8PHE6</accession>
<dbReference type="EMBL" id="CALNXK010000067">
    <property type="protein sequence ID" value="CAH3141701.1"/>
    <property type="molecule type" value="Genomic_DNA"/>
</dbReference>
<reference evidence="1 2" key="1">
    <citation type="submission" date="2022-05" db="EMBL/GenBank/DDBJ databases">
        <authorList>
            <consortium name="Genoscope - CEA"/>
            <person name="William W."/>
        </authorList>
    </citation>
    <scope>NUCLEOTIDE SEQUENCE [LARGE SCALE GENOMIC DNA]</scope>
</reference>
<evidence type="ECO:0000313" key="2">
    <source>
        <dbReference type="Proteomes" id="UP001159405"/>
    </source>
</evidence>
<name>A0ABN8PHE6_9CNID</name>
<dbReference type="Proteomes" id="UP001159405">
    <property type="component" value="Unassembled WGS sequence"/>
</dbReference>